<accession>A0A2R4CBY0</accession>
<dbReference type="AlphaFoldDB" id="A0A2R4CBY0"/>
<dbReference type="InterPro" id="IPR016181">
    <property type="entry name" value="Acyl_CoA_acyltransferase"/>
</dbReference>
<dbReference type="GO" id="GO:0016747">
    <property type="term" value="F:acyltransferase activity, transferring groups other than amino-acyl groups"/>
    <property type="evidence" value="ECO:0007669"/>
    <property type="project" value="InterPro"/>
</dbReference>
<dbReference type="Pfam" id="PF00583">
    <property type="entry name" value="Acetyltransf_1"/>
    <property type="match status" value="1"/>
</dbReference>
<reference evidence="2 3" key="1">
    <citation type="submission" date="2018-03" db="EMBL/GenBank/DDBJ databases">
        <title>Massilia armeniaca sp. nov., isolated from desert soil.</title>
        <authorList>
            <person name="Huang H."/>
            <person name="Ren M."/>
        </authorList>
    </citation>
    <scope>NUCLEOTIDE SEQUENCE [LARGE SCALE GENOMIC DNA]</scope>
    <source>
        <strain evidence="2 3">ZMN-3</strain>
    </source>
</reference>
<dbReference type="InterPro" id="IPR007577">
    <property type="entry name" value="GlycoTrfase_DXD_sugar-bd_CS"/>
</dbReference>
<evidence type="ECO:0000259" key="1">
    <source>
        <dbReference type="PROSITE" id="PS51186"/>
    </source>
</evidence>
<name>A0A2R4CBY0_9BURK</name>
<dbReference type="SUPFAM" id="SSF53448">
    <property type="entry name" value="Nucleotide-diphospho-sugar transferases"/>
    <property type="match status" value="1"/>
</dbReference>
<dbReference type="KEGG" id="masz:C9I28_16535"/>
<keyword evidence="2" id="KW-0808">Transferase</keyword>
<sequence>MGGPLPDGVRQAVCQWGAALDEVDLPPGAGYRALLWVWDAAQLAGDPLFRPGADGKHHYTVGGRLLEVRELAPFIGRHVPALGARLERMHEEGCYVNLSDYLRILVLREWGGIYLDADTMPYRAATVFLARPEVPDYVSFASGAGQVRATHVSWLNLVRDENGFLVARRGDPAVTALAAEMTGALAALPELCRRALQQATYYRWRQHVGQTLLACHDLMQDYGVLADGRPESVVAGVHGMRLRIDGDSGAPLPLSPAEQLAYERAVATLAAQDWRLAQPLALERLVELCWTSEVPPPAYAPQLRAQPDSCNYYSFLSDDPALDRVNRLFAAYLLARNGARIARAASGARSVARWPRRRRVRAAGSCRPMNDARAPLVFVPGTEVPEHDLDRMAALLFETSYLEYCSAGNRLGLPLRALQRRQNIDPWLRHIRALYVAGRFAGFHNAATLAQYAAAPAVNHYRAEVQAMDAAYDAFVAKHAAPHQLFVASLAIEPAWRGRGLLDELLADAHQVARAAGCTALGLTVWQTSAAMPLYARRGFATVGIFDGARELFFDRLHFMTRPVPTETP</sequence>
<dbReference type="OrthoDB" id="8538761at2"/>
<dbReference type="Pfam" id="PF04488">
    <property type="entry name" value="Gly_transf_sug"/>
    <property type="match status" value="1"/>
</dbReference>
<dbReference type="Proteomes" id="UP000240505">
    <property type="component" value="Chromosome"/>
</dbReference>
<dbReference type="Gene3D" id="3.40.630.30">
    <property type="match status" value="1"/>
</dbReference>
<dbReference type="InterPro" id="IPR029044">
    <property type="entry name" value="Nucleotide-diphossugar_trans"/>
</dbReference>
<evidence type="ECO:0000313" key="3">
    <source>
        <dbReference type="Proteomes" id="UP000240505"/>
    </source>
</evidence>
<keyword evidence="3" id="KW-1185">Reference proteome</keyword>
<dbReference type="CDD" id="cd04301">
    <property type="entry name" value="NAT_SF"/>
    <property type="match status" value="1"/>
</dbReference>
<dbReference type="PROSITE" id="PS51186">
    <property type="entry name" value="GNAT"/>
    <property type="match status" value="1"/>
</dbReference>
<gene>
    <name evidence="2" type="ORF">C9I28_16535</name>
</gene>
<dbReference type="Gene3D" id="3.90.550.20">
    <property type="match status" value="1"/>
</dbReference>
<feature type="domain" description="N-acetyltransferase" evidence="1">
    <location>
        <begin position="413"/>
        <end position="565"/>
    </location>
</feature>
<dbReference type="EMBL" id="CP028324">
    <property type="protein sequence ID" value="AVR97072.1"/>
    <property type="molecule type" value="Genomic_DNA"/>
</dbReference>
<dbReference type="SUPFAM" id="SSF55729">
    <property type="entry name" value="Acyl-CoA N-acyltransferases (Nat)"/>
    <property type="match status" value="1"/>
</dbReference>
<proteinExistence type="predicted"/>
<evidence type="ECO:0000313" key="2">
    <source>
        <dbReference type="EMBL" id="AVR97072.1"/>
    </source>
</evidence>
<dbReference type="RefSeq" id="WP_107142421.1">
    <property type="nucleotide sequence ID" value="NZ_CP028324.1"/>
</dbReference>
<organism evidence="2 3">
    <name type="scientific">Pseudoduganella armeniaca</name>
    <dbReference type="NCBI Taxonomy" id="2072590"/>
    <lineage>
        <taxon>Bacteria</taxon>
        <taxon>Pseudomonadati</taxon>
        <taxon>Pseudomonadota</taxon>
        <taxon>Betaproteobacteria</taxon>
        <taxon>Burkholderiales</taxon>
        <taxon>Oxalobacteraceae</taxon>
        <taxon>Telluria group</taxon>
        <taxon>Pseudoduganella</taxon>
    </lineage>
</organism>
<protein>
    <submittedName>
        <fullName evidence="2">GNAT family N-acetyltransferase</fullName>
    </submittedName>
</protein>
<dbReference type="InterPro" id="IPR000182">
    <property type="entry name" value="GNAT_dom"/>
</dbReference>